<sequence>MLPQSIFGVPVELSYATHVVCRCPELTLGHTIDRSCRRLPNCQNNGFRSLLDPRRCFCLDPFFGERCEKFCDRGRRLRGSDSKDYCSCIPFYRGEECREPICLNGGRQQLDGCDCKPHFFGFHCEFDGNLTHRLEFQSDIGGTVRAGGIPSRFHQRYGSSEHVGQGALAPKLILIFLLTGK</sequence>
<feature type="domain" description="EGF-like" evidence="1">
    <location>
        <begin position="56"/>
        <end position="67"/>
    </location>
</feature>
<dbReference type="PROSITE" id="PS00022">
    <property type="entry name" value="EGF_1"/>
    <property type="match status" value="2"/>
</dbReference>
<protein>
    <submittedName>
        <fullName evidence="3">EGF-like domain-containing protein</fullName>
    </submittedName>
</protein>
<evidence type="ECO:0000313" key="2">
    <source>
        <dbReference type="Proteomes" id="UP000095281"/>
    </source>
</evidence>
<evidence type="ECO:0000259" key="1">
    <source>
        <dbReference type="PROSITE" id="PS00022"/>
    </source>
</evidence>
<proteinExistence type="predicted"/>
<feature type="domain" description="EGF-like" evidence="1">
    <location>
        <begin position="113"/>
        <end position="124"/>
    </location>
</feature>
<dbReference type="WBParaSite" id="MhA1_Contig309.frz3.gene58">
    <property type="protein sequence ID" value="MhA1_Contig309.frz3.gene58"/>
    <property type="gene ID" value="MhA1_Contig309.frz3.gene58"/>
</dbReference>
<dbReference type="PANTHER" id="PTHR47324">
    <property type="entry name" value="PROTEIN IRG-7-RELATED"/>
    <property type="match status" value="1"/>
</dbReference>
<dbReference type="Gene3D" id="2.10.25.10">
    <property type="entry name" value="Laminin"/>
    <property type="match status" value="1"/>
</dbReference>
<dbReference type="AlphaFoldDB" id="A0A1I8BLL8"/>
<accession>A0A1I8BLL8</accession>
<reference evidence="3" key="1">
    <citation type="submission" date="2016-11" db="UniProtKB">
        <authorList>
            <consortium name="WormBaseParasite"/>
        </authorList>
    </citation>
    <scope>IDENTIFICATION</scope>
</reference>
<dbReference type="InterPro" id="IPR053295">
    <property type="entry name" value="Innate_immunity_reg"/>
</dbReference>
<dbReference type="InterPro" id="IPR000742">
    <property type="entry name" value="EGF"/>
</dbReference>
<evidence type="ECO:0000313" key="3">
    <source>
        <dbReference type="WBParaSite" id="MhA1_Contig309.frz3.gene58"/>
    </source>
</evidence>
<dbReference type="Proteomes" id="UP000095281">
    <property type="component" value="Unplaced"/>
</dbReference>
<name>A0A1I8BLL8_MELHA</name>
<keyword evidence="2" id="KW-1185">Reference proteome</keyword>
<organism evidence="2 3">
    <name type="scientific">Meloidogyne hapla</name>
    <name type="common">Root-knot nematode worm</name>
    <dbReference type="NCBI Taxonomy" id="6305"/>
    <lineage>
        <taxon>Eukaryota</taxon>
        <taxon>Metazoa</taxon>
        <taxon>Ecdysozoa</taxon>
        <taxon>Nematoda</taxon>
        <taxon>Chromadorea</taxon>
        <taxon>Rhabditida</taxon>
        <taxon>Tylenchina</taxon>
        <taxon>Tylenchomorpha</taxon>
        <taxon>Tylenchoidea</taxon>
        <taxon>Meloidogynidae</taxon>
        <taxon>Meloidogyninae</taxon>
        <taxon>Meloidogyne</taxon>
    </lineage>
</organism>